<accession>A0A2M7QPK7</accession>
<evidence type="ECO:0000313" key="1">
    <source>
        <dbReference type="EMBL" id="PIY74249.1"/>
    </source>
</evidence>
<proteinExistence type="predicted"/>
<protein>
    <submittedName>
        <fullName evidence="1">Uncharacterized protein</fullName>
    </submittedName>
</protein>
<gene>
    <name evidence="1" type="ORF">COY85_03790</name>
</gene>
<reference evidence="2" key="1">
    <citation type="submission" date="2017-09" db="EMBL/GenBank/DDBJ databases">
        <title>Depth-based differentiation of microbial function through sediment-hosted aquifers and enrichment of novel symbionts in the deep terrestrial subsurface.</title>
        <authorList>
            <person name="Probst A.J."/>
            <person name="Ladd B."/>
            <person name="Jarett J.K."/>
            <person name="Geller-Mcgrath D.E."/>
            <person name="Sieber C.M.K."/>
            <person name="Emerson J.B."/>
            <person name="Anantharaman K."/>
            <person name="Thomas B.C."/>
            <person name="Malmstrom R."/>
            <person name="Stieglmeier M."/>
            <person name="Klingl A."/>
            <person name="Woyke T."/>
            <person name="Ryan C.M."/>
            <person name="Banfield J.F."/>
        </authorList>
    </citation>
    <scope>NUCLEOTIDE SEQUENCE [LARGE SCALE GENOMIC DNA]</scope>
</reference>
<dbReference type="AlphaFoldDB" id="A0A2M7QPK7"/>
<evidence type="ECO:0000313" key="2">
    <source>
        <dbReference type="Proteomes" id="UP000229481"/>
    </source>
</evidence>
<dbReference type="EMBL" id="PFLK01000096">
    <property type="protein sequence ID" value="PIY74249.1"/>
    <property type="molecule type" value="Genomic_DNA"/>
</dbReference>
<feature type="non-terminal residue" evidence="1">
    <location>
        <position position="47"/>
    </location>
</feature>
<name>A0A2M7QPK7_9BACT</name>
<dbReference type="Proteomes" id="UP000229481">
    <property type="component" value="Unassembled WGS sequence"/>
</dbReference>
<organism evidence="1 2">
    <name type="scientific">Candidatus Portnoybacteria bacterium CG_4_10_14_0_8_um_filter_40_50</name>
    <dbReference type="NCBI Taxonomy" id="1974800"/>
    <lineage>
        <taxon>Bacteria</taxon>
        <taxon>Candidatus Portnoyibacteriota</taxon>
    </lineage>
</organism>
<sequence length="47" mass="5644">MFFVISSVFSGRGFSFIFGFFKTQPERKDYYFFSGRPFCDFSPRYPC</sequence>
<comment type="caution">
    <text evidence="1">The sequence shown here is derived from an EMBL/GenBank/DDBJ whole genome shotgun (WGS) entry which is preliminary data.</text>
</comment>